<dbReference type="SFLD" id="SFLDG01129">
    <property type="entry name" value="C1.5:_HAD__Beta-PGM__Phosphata"/>
    <property type="match status" value="1"/>
</dbReference>
<dbReference type="PANTHER" id="PTHR12725">
    <property type="entry name" value="HALOACID DEHALOGENASE-LIKE HYDROLASE"/>
    <property type="match status" value="1"/>
</dbReference>
<dbReference type="InterPro" id="IPR023214">
    <property type="entry name" value="HAD_sf"/>
</dbReference>
<dbReference type="Gene3D" id="3.40.50.1000">
    <property type="entry name" value="HAD superfamily/HAD-like"/>
    <property type="match status" value="1"/>
</dbReference>
<dbReference type="Proteomes" id="UP000248134">
    <property type="component" value="Unassembled WGS sequence"/>
</dbReference>
<dbReference type="PANTHER" id="PTHR12725:SF117">
    <property type="entry name" value="HALOACID DEHALOGENASE-LIKE HYDROLASE"/>
    <property type="match status" value="1"/>
</dbReference>
<dbReference type="InterPro" id="IPR006439">
    <property type="entry name" value="HAD-SF_hydro_IA"/>
</dbReference>
<dbReference type="SFLD" id="SFLDG01132">
    <property type="entry name" value="C1.5.3:_5'-Nucleotidase_Like"/>
    <property type="match status" value="1"/>
</dbReference>
<dbReference type="EMBL" id="QKQS01000023">
    <property type="protein sequence ID" value="PZA11227.1"/>
    <property type="molecule type" value="Genomic_DNA"/>
</dbReference>
<dbReference type="InterPro" id="IPR036412">
    <property type="entry name" value="HAD-like_sf"/>
</dbReference>
<dbReference type="SFLD" id="SFLDS00003">
    <property type="entry name" value="Haloacid_Dehalogenase"/>
    <property type="match status" value="1"/>
</dbReference>
<dbReference type="Pfam" id="PF00702">
    <property type="entry name" value="Hydrolase"/>
    <property type="match status" value="1"/>
</dbReference>
<organism evidence="1 2">
    <name type="scientific">Rhodopseudomonas palustris</name>
    <dbReference type="NCBI Taxonomy" id="1076"/>
    <lineage>
        <taxon>Bacteria</taxon>
        <taxon>Pseudomonadati</taxon>
        <taxon>Pseudomonadota</taxon>
        <taxon>Alphaproteobacteria</taxon>
        <taxon>Hyphomicrobiales</taxon>
        <taxon>Nitrobacteraceae</taxon>
        <taxon>Rhodopseudomonas</taxon>
    </lineage>
</organism>
<comment type="caution">
    <text evidence="1">The sequence shown here is derived from an EMBL/GenBank/DDBJ whole genome shotgun (WGS) entry which is preliminary data.</text>
</comment>
<dbReference type="NCBIfam" id="TIGR01509">
    <property type="entry name" value="HAD-SF-IA-v3"/>
    <property type="match status" value="1"/>
</dbReference>
<dbReference type="NCBIfam" id="TIGR01993">
    <property type="entry name" value="Pyr-5-nucltdase"/>
    <property type="match status" value="1"/>
</dbReference>
<dbReference type="RefSeq" id="WP_110787315.1">
    <property type="nucleotide sequence ID" value="NZ_QKQS01000023.1"/>
</dbReference>
<dbReference type="InterPro" id="IPR010237">
    <property type="entry name" value="Pyr-5-nucltdase"/>
</dbReference>
<dbReference type="Gene3D" id="1.10.150.450">
    <property type="match status" value="1"/>
</dbReference>
<dbReference type="CDD" id="cd02604">
    <property type="entry name" value="HAD_5NT"/>
    <property type="match status" value="1"/>
</dbReference>
<protein>
    <submittedName>
        <fullName evidence="1">Pyrimidine 5'-nucleotidase</fullName>
    </submittedName>
</protein>
<dbReference type="AlphaFoldDB" id="A0A323UG63"/>
<name>A0A323UG63_RHOPL</name>
<sequence length="233" mass="26444">MMQLGKRGFDQVETWVFDLDNTLYPHHLNLWQQVDARIRDFVAEWLKVSPEEAFRIQKDYYKRYGTTMRGMMTEHGVHADDYLAYVHAIDHSPLLPNPAMGDAIQRLPGRKLILTNGSVAHAGKVLERLGIGHHFEAVFDIIAAELEPKPAPQTYRRFLDRHGVDPARAAMFEDLARNLTVPHQLGMTTVLVVPDGSQEVVREDWELEGRDAAHVDHVTDDLTGFLKTLSAAK</sequence>
<dbReference type="OrthoDB" id="9803141at2"/>
<gene>
    <name evidence="1" type="ORF">DNX69_18165</name>
</gene>
<evidence type="ECO:0000313" key="1">
    <source>
        <dbReference type="EMBL" id="PZA11227.1"/>
    </source>
</evidence>
<accession>A0A323UG63</accession>
<proteinExistence type="predicted"/>
<dbReference type="SUPFAM" id="SSF56784">
    <property type="entry name" value="HAD-like"/>
    <property type="match status" value="1"/>
</dbReference>
<evidence type="ECO:0000313" key="2">
    <source>
        <dbReference type="Proteomes" id="UP000248134"/>
    </source>
</evidence>
<reference evidence="1 2" key="1">
    <citation type="submission" date="2018-06" db="EMBL/GenBank/DDBJ databases">
        <title>Draft Whole-Genome Sequence of the purple photosynthetic bacterium Rhodospeudomonas palustris XCP.</title>
        <authorList>
            <person name="Rayyan A."/>
            <person name="Meyer T.E."/>
            <person name="Kyndt J.A."/>
        </authorList>
    </citation>
    <scope>NUCLEOTIDE SEQUENCE [LARGE SCALE GENOMIC DNA]</scope>
    <source>
        <strain evidence="1 2">XCP</strain>
    </source>
</reference>